<sequence>MARECVNEYLETVGGQIRWRRARRVLLRELSDHIADQAAAFEAEGRSPEEALAGAVAEMGEPEAVGRELDRLHRPRNRWGLAITVAALFAAGVLLQLFAAGLMGDAKDVFYFRRQVLGLLLAAGVLTGLWFSDYTLLLRRKWAPAAALLLLCLGPILCTPLLPFYSYPGYQLALYSTLLLPVPYAALVASLRGKGPLAVLLCGAAVLALPLFAWLAPSSASWLVSEASMLLVLLAAVGLGWFRGKRRWNLLAALGPALTILPLLFLRHLEYAAWRIDAFLGPDLFYERLRMGELPSLFVGSSSELLLAETAQGLGRWVFWAAAGLIVLFAALLLRRIRALHSRTGKLLALSAFLPLFLQAAIYWLYNLGWWPLGVLSLPFLSYGVFFLLVDAALAGVLLSVFRMDALLRDTAWASSAPAPRPSALDIPLGRGQLHIEYRKGAQHF</sequence>
<keyword evidence="1" id="KW-0472">Membrane</keyword>
<feature type="transmembrane region" description="Helical" evidence="1">
    <location>
        <begin position="222"/>
        <end position="241"/>
    </location>
</feature>
<feature type="transmembrane region" description="Helical" evidence="1">
    <location>
        <begin position="143"/>
        <end position="166"/>
    </location>
</feature>
<keyword evidence="1" id="KW-1133">Transmembrane helix</keyword>
<dbReference type="RefSeq" id="WP_138308318.1">
    <property type="nucleotide sequence ID" value="NZ_CP084007.1"/>
</dbReference>
<feature type="transmembrane region" description="Helical" evidence="1">
    <location>
        <begin position="79"/>
        <end position="99"/>
    </location>
</feature>
<dbReference type="NCBIfam" id="NF038403">
    <property type="entry name" value="perm_prefix_1"/>
    <property type="match status" value="1"/>
</dbReference>
<evidence type="ECO:0000313" key="3">
    <source>
        <dbReference type="Proteomes" id="UP000429811"/>
    </source>
</evidence>
<evidence type="ECO:0008006" key="4">
    <source>
        <dbReference type="Google" id="ProtNLM"/>
    </source>
</evidence>
<comment type="caution">
    <text evidence="2">The sequence shown here is derived from an EMBL/GenBank/DDBJ whole genome shotgun (WGS) entry which is preliminary data.</text>
</comment>
<organism evidence="2 3">
    <name type="scientific">Flavonifractor plautii</name>
    <name type="common">Fusobacterium plautii</name>
    <dbReference type="NCBI Taxonomy" id="292800"/>
    <lineage>
        <taxon>Bacteria</taxon>
        <taxon>Bacillati</taxon>
        <taxon>Bacillota</taxon>
        <taxon>Clostridia</taxon>
        <taxon>Eubacteriales</taxon>
        <taxon>Oscillospiraceae</taxon>
        <taxon>Flavonifractor</taxon>
    </lineage>
</organism>
<feature type="transmembrane region" description="Helical" evidence="1">
    <location>
        <begin position="198"/>
        <end position="216"/>
    </location>
</feature>
<feature type="transmembrane region" description="Helical" evidence="1">
    <location>
        <begin position="347"/>
        <end position="366"/>
    </location>
</feature>
<protein>
    <recommendedName>
        <fullName evidence="4">Cell division protein FtsW</fullName>
    </recommendedName>
</protein>
<evidence type="ECO:0000313" key="2">
    <source>
        <dbReference type="EMBL" id="MSB49067.1"/>
    </source>
</evidence>
<dbReference type="AlphaFoldDB" id="A0A6I2RIY2"/>
<dbReference type="InterPro" id="IPR047928">
    <property type="entry name" value="Perm_prefix_1"/>
</dbReference>
<dbReference type="EMBL" id="WKPO01000011">
    <property type="protein sequence ID" value="MSB49067.1"/>
    <property type="molecule type" value="Genomic_DNA"/>
</dbReference>
<proteinExistence type="predicted"/>
<feature type="transmembrane region" description="Helical" evidence="1">
    <location>
        <begin position="248"/>
        <end position="266"/>
    </location>
</feature>
<dbReference type="Proteomes" id="UP000429811">
    <property type="component" value="Unassembled WGS sequence"/>
</dbReference>
<gene>
    <name evidence="2" type="ORF">GKE90_10185</name>
</gene>
<feature type="transmembrane region" description="Helical" evidence="1">
    <location>
        <begin position="378"/>
        <end position="402"/>
    </location>
</feature>
<evidence type="ECO:0000256" key="1">
    <source>
        <dbReference type="SAM" id="Phobius"/>
    </source>
</evidence>
<accession>A0A6I2RIY2</accession>
<reference evidence="2 3" key="1">
    <citation type="journal article" date="2019" name="Nat. Med.">
        <title>A library of human gut bacterial isolates paired with longitudinal multiomics data enables mechanistic microbiome research.</title>
        <authorList>
            <person name="Poyet M."/>
            <person name="Groussin M."/>
            <person name="Gibbons S.M."/>
            <person name="Avila-Pacheco J."/>
            <person name="Jiang X."/>
            <person name="Kearney S.M."/>
            <person name="Perrotta A.R."/>
            <person name="Berdy B."/>
            <person name="Zhao S."/>
            <person name="Lieberman T.D."/>
            <person name="Swanson P.K."/>
            <person name="Smith M."/>
            <person name="Roesemann S."/>
            <person name="Alexander J.E."/>
            <person name="Rich S.A."/>
            <person name="Livny J."/>
            <person name="Vlamakis H."/>
            <person name="Clish C."/>
            <person name="Bullock K."/>
            <person name="Deik A."/>
            <person name="Scott J."/>
            <person name="Pierce K.A."/>
            <person name="Xavier R.J."/>
            <person name="Alm E.J."/>
        </authorList>
    </citation>
    <scope>NUCLEOTIDE SEQUENCE [LARGE SCALE GENOMIC DNA]</scope>
    <source>
        <strain evidence="2 3">BIOML-A5</strain>
    </source>
</reference>
<keyword evidence="1" id="KW-0812">Transmembrane</keyword>
<feature type="transmembrane region" description="Helical" evidence="1">
    <location>
        <begin position="317"/>
        <end position="335"/>
    </location>
</feature>
<name>A0A6I2RIY2_FLAPL</name>
<feature type="transmembrane region" description="Helical" evidence="1">
    <location>
        <begin position="111"/>
        <end position="131"/>
    </location>
</feature>
<feature type="transmembrane region" description="Helical" evidence="1">
    <location>
        <begin position="172"/>
        <end position="191"/>
    </location>
</feature>